<proteinExistence type="predicted"/>
<sequence>MSFVFTFLIIDFIEEFLLPSEDILLMELKVSIFDSYVHVKRRDKSVIGKRVHRMVVRGRKGRGRLGPPTHMAEFFHTYQQHGKKIMRDSVRTTATGLKPQLGI</sequence>
<organism evidence="1">
    <name type="scientific">Cacopsylla melanoneura</name>
    <dbReference type="NCBI Taxonomy" id="428564"/>
    <lineage>
        <taxon>Eukaryota</taxon>
        <taxon>Metazoa</taxon>
        <taxon>Ecdysozoa</taxon>
        <taxon>Arthropoda</taxon>
        <taxon>Hexapoda</taxon>
        <taxon>Insecta</taxon>
        <taxon>Pterygota</taxon>
        <taxon>Neoptera</taxon>
        <taxon>Paraneoptera</taxon>
        <taxon>Hemiptera</taxon>
        <taxon>Sternorrhyncha</taxon>
        <taxon>Psylloidea</taxon>
        <taxon>Psyllidae</taxon>
        <taxon>Psyllinae</taxon>
        <taxon>Cacopsylla</taxon>
    </lineage>
</organism>
<name>A0A8D8TB10_9HEMI</name>
<protein>
    <submittedName>
        <fullName evidence="1">Uncharacterized protein</fullName>
    </submittedName>
</protein>
<reference evidence="1" key="1">
    <citation type="submission" date="2021-05" db="EMBL/GenBank/DDBJ databases">
        <authorList>
            <person name="Alioto T."/>
            <person name="Alioto T."/>
            <person name="Gomez Garrido J."/>
        </authorList>
    </citation>
    <scope>NUCLEOTIDE SEQUENCE</scope>
</reference>
<dbReference type="AlphaFoldDB" id="A0A8D8TB10"/>
<evidence type="ECO:0000313" key="1">
    <source>
        <dbReference type="EMBL" id="CAG6683641.1"/>
    </source>
</evidence>
<dbReference type="EMBL" id="HBUF01263874">
    <property type="protein sequence ID" value="CAG6683641.1"/>
    <property type="molecule type" value="Transcribed_RNA"/>
</dbReference>
<accession>A0A8D8TB10</accession>